<dbReference type="UniPathway" id="UPA00253">
    <property type="reaction ID" value="UER00332"/>
</dbReference>
<accession>A0A7W8HH70</accession>
<proteinExistence type="inferred from homology"/>
<evidence type="ECO:0000256" key="2">
    <source>
        <dbReference type="ARBA" id="ARBA00005019"/>
    </source>
</evidence>
<evidence type="ECO:0000313" key="14">
    <source>
        <dbReference type="Proteomes" id="UP000532440"/>
    </source>
</evidence>
<dbReference type="Pfam" id="PF01467">
    <property type="entry name" value="CTP_transf_like"/>
    <property type="match status" value="1"/>
</dbReference>
<name>A0A7W8HH70_9BURK</name>
<evidence type="ECO:0000256" key="7">
    <source>
        <dbReference type="ARBA" id="ARBA00022741"/>
    </source>
</evidence>
<dbReference type="Gene3D" id="3.40.50.620">
    <property type="entry name" value="HUPs"/>
    <property type="match status" value="1"/>
</dbReference>
<evidence type="ECO:0000256" key="10">
    <source>
        <dbReference type="ARBA" id="ARBA00048721"/>
    </source>
</evidence>
<evidence type="ECO:0000256" key="11">
    <source>
        <dbReference type="HAMAP-Rule" id="MF_00244"/>
    </source>
</evidence>
<comment type="caution">
    <text evidence="13">The sequence shown here is derived from an EMBL/GenBank/DDBJ whole genome shotgun (WGS) entry which is preliminary data.</text>
</comment>
<dbReference type="PANTHER" id="PTHR39321:SF3">
    <property type="entry name" value="PHOSPHOPANTETHEINE ADENYLYLTRANSFERASE"/>
    <property type="match status" value="1"/>
</dbReference>
<dbReference type="NCBIfam" id="TIGR00482">
    <property type="entry name" value="nicotinate (nicotinamide) nucleotide adenylyltransferase"/>
    <property type="match status" value="1"/>
</dbReference>
<dbReference type="InterPro" id="IPR005248">
    <property type="entry name" value="NadD/NMNAT"/>
</dbReference>
<dbReference type="InterPro" id="IPR014729">
    <property type="entry name" value="Rossmann-like_a/b/a_fold"/>
</dbReference>
<dbReference type="InterPro" id="IPR004821">
    <property type="entry name" value="Cyt_trans-like"/>
</dbReference>
<dbReference type="GO" id="GO:0009435">
    <property type="term" value="P:NAD+ biosynthetic process"/>
    <property type="evidence" value="ECO:0007669"/>
    <property type="project" value="UniProtKB-UniRule"/>
</dbReference>
<evidence type="ECO:0000256" key="4">
    <source>
        <dbReference type="ARBA" id="ARBA00022642"/>
    </source>
</evidence>
<keyword evidence="9 11" id="KW-0520">NAD</keyword>
<dbReference type="AlphaFoldDB" id="A0A7W8HH70"/>
<dbReference type="RefSeq" id="WP_343060728.1">
    <property type="nucleotide sequence ID" value="NZ_BAABEW010000023.1"/>
</dbReference>
<evidence type="ECO:0000256" key="6">
    <source>
        <dbReference type="ARBA" id="ARBA00022695"/>
    </source>
</evidence>
<keyword evidence="7 11" id="KW-0547">Nucleotide-binding</keyword>
<keyword evidence="4 11" id="KW-0662">Pyridine nucleotide biosynthesis</keyword>
<protein>
    <recommendedName>
        <fullName evidence="11">Probable nicotinate-nucleotide adenylyltransferase</fullName>
        <ecNumber evidence="11">2.7.7.18</ecNumber>
    </recommendedName>
    <alternativeName>
        <fullName evidence="11">Deamido-NAD(+) diphosphorylase</fullName>
    </alternativeName>
    <alternativeName>
        <fullName evidence="11">Deamido-NAD(+) pyrophosphorylase</fullName>
    </alternativeName>
    <alternativeName>
        <fullName evidence="11">Nicotinate mononucleotide adenylyltransferase</fullName>
        <shortName evidence="11">NaMN adenylyltransferase</shortName>
    </alternativeName>
</protein>
<dbReference type="GO" id="GO:0005524">
    <property type="term" value="F:ATP binding"/>
    <property type="evidence" value="ECO:0007669"/>
    <property type="project" value="UniProtKB-KW"/>
</dbReference>
<evidence type="ECO:0000256" key="8">
    <source>
        <dbReference type="ARBA" id="ARBA00022840"/>
    </source>
</evidence>
<organism evidence="13 14">
    <name type="scientific">Quisquiliibacterium transsilvanicum</name>
    <dbReference type="NCBI Taxonomy" id="1549638"/>
    <lineage>
        <taxon>Bacteria</taxon>
        <taxon>Pseudomonadati</taxon>
        <taxon>Pseudomonadota</taxon>
        <taxon>Betaproteobacteria</taxon>
        <taxon>Burkholderiales</taxon>
        <taxon>Burkholderiaceae</taxon>
        <taxon>Quisquiliibacterium</taxon>
    </lineage>
</organism>
<dbReference type="EMBL" id="JACHGB010000004">
    <property type="protein sequence ID" value="MBB5272004.1"/>
    <property type="molecule type" value="Genomic_DNA"/>
</dbReference>
<evidence type="ECO:0000256" key="3">
    <source>
        <dbReference type="ARBA" id="ARBA00009014"/>
    </source>
</evidence>
<dbReference type="NCBIfam" id="NF000839">
    <property type="entry name" value="PRK00071.1-1"/>
    <property type="match status" value="1"/>
</dbReference>
<keyword evidence="8 11" id="KW-0067">ATP-binding</keyword>
<dbReference type="GO" id="GO:0004515">
    <property type="term" value="F:nicotinate-nucleotide adenylyltransferase activity"/>
    <property type="evidence" value="ECO:0007669"/>
    <property type="project" value="UniProtKB-UniRule"/>
</dbReference>
<reference evidence="13 14" key="1">
    <citation type="submission" date="2020-08" db="EMBL/GenBank/DDBJ databases">
        <title>Genomic Encyclopedia of Type Strains, Phase IV (KMG-IV): sequencing the most valuable type-strain genomes for metagenomic binning, comparative biology and taxonomic classification.</title>
        <authorList>
            <person name="Goeker M."/>
        </authorList>
    </citation>
    <scope>NUCLEOTIDE SEQUENCE [LARGE SCALE GENOMIC DNA]</scope>
    <source>
        <strain evidence="13 14">DSM 29781</strain>
    </source>
</reference>
<evidence type="ECO:0000256" key="9">
    <source>
        <dbReference type="ARBA" id="ARBA00023027"/>
    </source>
</evidence>
<dbReference type="CDD" id="cd02165">
    <property type="entry name" value="NMNAT"/>
    <property type="match status" value="1"/>
</dbReference>
<dbReference type="Proteomes" id="UP000532440">
    <property type="component" value="Unassembled WGS sequence"/>
</dbReference>
<keyword evidence="14" id="KW-1185">Reference proteome</keyword>
<comment type="function">
    <text evidence="1 11">Catalyzes the reversible adenylation of nicotinate mononucleotide (NaMN) to nicotinic acid adenine dinucleotide (NaAD).</text>
</comment>
<evidence type="ECO:0000313" key="13">
    <source>
        <dbReference type="EMBL" id="MBB5272004.1"/>
    </source>
</evidence>
<feature type="domain" description="Cytidyltransferase-like" evidence="12">
    <location>
        <begin position="18"/>
        <end position="194"/>
    </location>
</feature>
<evidence type="ECO:0000259" key="12">
    <source>
        <dbReference type="Pfam" id="PF01467"/>
    </source>
</evidence>
<evidence type="ECO:0000256" key="1">
    <source>
        <dbReference type="ARBA" id="ARBA00002324"/>
    </source>
</evidence>
<dbReference type="SUPFAM" id="SSF52374">
    <property type="entry name" value="Nucleotidylyl transferase"/>
    <property type="match status" value="1"/>
</dbReference>
<comment type="catalytic activity">
    <reaction evidence="10 11">
        <text>nicotinate beta-D-ribonucleotide + ATP + H(+) = deamido-NAD(+) + diphosphate</text>
        <dbReference type="Rhea" id="RHEA:22860"/>
        <dbReference type="ChEBI" id="CHEBI:15378"/>
        <dbReference type="ChEBI" id="CHEBI:30616"/>
        <dbReference type="ChEBI" id="CHEBI:33019"/>
        <dbReference type="ChEBI" id="CHEBI:57502"/>
        <dbReference type="ChEBI" id="CHEBI:58437"/>
        <dbReference type="EC" id="2.7.7.18"/>
    </reaction>
</comment>
<dbReference type="NCBIfam" id="NF000840">
    <property type="entry name" value="PRK00071.1-3"/>
    <property type="match status" value="1"/>
</dbReference>
<dbReference type="HAMAP" id="MF_00244">
    <property type="entry name" value="NaMN_adenylyltr"/>
    <property type="match status" value="1"/>
</dbReference>
<gene>
    <name evidence="11" type="primary">nadD</name>
    <name evidence="13" type="ORF">HNQ70_002018</name>
</gene>
<evidence type="ECO:0000256" key="5">
    <source>
        <dbReference type="ARBA" id="ARBA00022679"/>
    </source>
</evidence>
<comment type="pathway">
    <text evidence="2 11">Cofactor biosynthesis; NAD(+) biosynthesis; deamido-NAD(+) from nicotinate D-ribonucleotide: step 1/1.</text>
</comment>
<keyword evidence="6 11" id="KW-0548">Nucleotidyltransferase</keyword>
<sequence length="226" mass="24646">MSAQRMAQDLPARRRIGILGGTFDPIHVGHLALARSARAALALDEVRFIPTGASWQKGSVVADAGQRLEMVRLAVADVAGFRADDRETRRSGPSYTVDTLTELRAELGPDPALVLLLGSDQLRNLPTWHRWRELVSLGHIACTQRERVSLQDLPPEIEELLREHGRQALADAASGSVVLFSMPPVPVSGTALRAQLARGERPAGLLPPAVLEYIESRKLYGRTSAR</sequence>
<dbReference type="PANTHER" id="PTHR39321">
    <property type="entry name" value="NICOTINATE-NUCLEOTIDE ADENYLYLTRANSFERASE-RELATED"/>
    <property type="match status" value="1"/>
</dbReference>
<dbReference type="EC" id="2.7.7.18" evidence="11"/>
<dbReference type="NCBIfam" id="TIGR00125">
    <property type="entry name" value="cyt_tran_rel"/>
    <property type="match status" value="1"/>
</dbReference>
<keyword evidence="5 11" id="KW-0808">Transferase</keyword>
<comment type="similarity">
    <text evidence="3 11">Belongs to the NadD family.</text>
</comment>